<sequence>MFHLVVIAACSAVIAYGALPGLDVEEMAAIQERLVHYEMMEEMLRSILYPEEKREEEKCLPEGSECKATSGPNCCGISTRCIVWDTQLPAKHGGGSATWISKCRKYKLGVALEAIGDAFKTKE</sequence>
<keyword evidence="1" id="KW-0732">Signal</keyword>
<name>A0A0K1D9C4_9ARAC</name>
<organism evidence="2">
    <name type="scientific">Dolomedes fimbriatus</name>
    <dbReference type="NCBI Taxonomy" id="1432569"/>
    <lineage>
        <taxon>Eukaryota</taxon>
        <taxon>Metazoa</taxon>
        <taxon>Ecdysozoa</taxon>
        <taxon>Arthropoda</taxon>
        <taxon>Chelicerata</taxon>
        <taxon>Arachnida</taxon>
        <taxon>Araneae</taxon>
        <taxon>Araneomorphae</taxon>
        <taxon>Entelegynae</taxon>
        <taxon>Lycosoidea</taxon>
        <taxon>Pisauridae</taxon>
        <taxon>Dolomedes</taxon>
    </lineage>
</organism>
<reference evidence="2" key="2">
    <citation type="submission" date="2015-02" db="EMBL/GenBank/DDBJ databases">
        <authorList>
            <person name="Chooi Y.-H."/>
        </authorList>
    </citation>
    <scope>NUCLEOTIDE SEQUENCE</scope>
</reference>
<reference evidence="2" key="1">
    <citation type="journal article" date="2014" name="Sci. Data">
        <title>Comprehensive analysis of the venom gland transcriptome of the spider Dolomedes fimbriatus.</title>
        <authorList>
            <person name="Kozlov S.A."/>
            <person name="Lazarev V.N."/>
            <person name="Kostryukova E.S."/>
            <person name="Selezneva O.V."/>
            <person name="Ospanova E.A."/>
            <person name="Alexeev D.G."/>
            <person name="Govorun V.M."/>
            <person name="Grishin E.V."/>
        </authorList>
    </citation>
    <scope>NUCLEOTIDE SEQUENCE</scope>
</reference>
<keyword evidence="2" id="KW-0800">Toxin</keyword>
<feature type="signal peptide" evidence="1">
    <location>
        <begin position="1"/>
        <end position="17"/>
    </location>
</feature>
<evidence type="ECO:0000313" key="2">
    <source>
        <dbReference type="EMBL" id="AKT09042.1"/>
    </source>
</evidence>
<feature type="chain" id="PRO_5005458338" evidence="1">
    <location>
        <begin position="18"/>
        <end position="123"/>
    </location>
</feature>
<accession>A0A0K1D9C4</accession>
<protein>
    <submittedName>
        <fullName evidence="2">Putative neurotoxin LTDF S-05</fullName>
    </submittedName>
</protein>
<keyword evidence="2" id="KW-0528">Neurotoxin</keyword>
<proteinExistence type="evidence at transcript level"/>
<dbReference type="EMBL" id="KP792966">
    <property type="protein sequence ID" value="AKT09042.1"/>
    <property type="molecule type" value="mRNA"/>
</dbReference>
<evidence type="ECO:0000256" key="1">
    <source>
        <dbReference type="SAM" id="SignalP"/>
    </source>
</evidence>
<dbReference type="AlphaFoldDB" id="A0A0K1D9C4"/>